<dbReference type="EMBL" id="KQ947421">
    <property type="protein sequence ID" value="KUJ13812.1"/>
    <property type="molecule type" value="Genomic_DNA"/>
</dbReference>
<accession>A0A194X1U6</accession>
<evidence type="ECO:0008006" key="3">
    <source>
        <dbReference type="Google" id="ProtNLM"/>
    </source>
</evidence>
<dbReference type="RefSeq" id="XP_018068167.1">
    <property type="nucleotide sequence ID" value="XM_018220171.1"/>
</dbReference>
<dbReference type="Proteomes" id="UP000070700">
    <property type="component" value="Unassembled WGS sequence"/>
</dbReference>
<name>A0A194X1U6_MOLSC</name>
<dbReference type="InParanoid" id="A0A194X1U6"/>
<reference evidence="1 2" key="1">
    <citation type="submission" date="2015-10" db="EMBL/GenBank/DDBJ databases">
        <title>Full genome of DAOMC 229536 Phialocephala scopiformis, a fungal endophyte of spruce producing the potent anti-insectan compound rugulosin.</title>
        <authorList>
            <consortium name="DOE Joint Genome Institute"/>
            <person name="Walker A.K."/>
            <person name="Frasz S.L."/>
            <person name="Seifert K.A."/>
            <person name="Miller J.D."/>
            <person name="Mondo S.J."/>
            <person name="Labutti K."/>
            <person name="Lipzen A."/>
            <person name="Dockter R."/>
            <person name="Kennedy M."/>
            <person name="Grigoriev I.V."/>
            <person name="Spatafora J.W."/>
        </authorList>
    </citation>
    <scope>NUCLEOTIDE SEQUENCE [LARGE SCALE GENOMIC DNA]</scope>
    <source>
        <strain evidence="1 2">CBS 120377</strain>
    </source>
</reference>
<evidence type="ECO:0000313" key="2">
    <source>
        <dbReference type="Proteomes" id="UP000070700"/>
    </source>
</evidence>
<dbReference type="PANTHER" id="PTHR33112:SF16">
    <property type="entry name" value="HETEROKARYON INCOMPATIBILITY DOMAIN-CONTAINING PROTEIN"/>
    <property type="match status" value="1"/>
</dbReference>
<evidence type="ECO:0000313" key="1">
    <source>
        <dbReference type="EMBL" id="KUJ13812.1"/>
    </source>
</evidence>
<dbReference type="AlphaFoldDB" id="A0A194X1U6"/>
<dbReference type="KEGG" id="psco:LY89DRAFT_736809"/>
<dbReference type="GeneID" id="28829897"/>
<proteinExistence type="predicted"/>
<keyword evidence="2" id="KW-1185">Reference proteome</keyword>
<dbReference type="PANTHER" id="PTHR33112">
    <property type="entry name" value="DOMAIN PROTEIN, PUTATIVE-RELATED"/>
    <property type="match status" value="1"/>
</dbReference>
<dbReference type="OrthoDB" id="5429772at2759"/>
<sequence>MSRDTLCERCDAIFRFRGSYLTQEIISQKREAIADVQKSGADDSDVDSLKQDLSRYEQGLLNCGKPPRARFPRPEDNNAPCPWPKTLPEVNRSRSERKWAISCENGWRKWSDFEESAHICPLCYQIVEMGCYSANQFPDRVARIRIIPDWDDPIKATGQLFQRGWTLQERLLSPRKIYMCRFPFWECLSGVRYELSPPEHQDASHYPQFERNAILPAFEPEGAFNGWKLIVEHYSRAKLTYPSDKLVAISGLAQKFAEGVKESYYGGIWGGKHLLESLLWVCQKNNQVYRPLEYRAPSWSWASIDSEILYGGARDIGPHETFVRFLSIHTSPKADDLFGQILAGHLSIRGCLFELPNEDLVKNMLRRGHLDDPDEDLSRTSIYIVPLCWQSSPTIPRYGYTSLILLPCEDHGAHRVSPEMIGQKVFRKIGLFPGGREGRICYRPSGIPDTFGPPVYPIGWSIHPWPEELHEEFIII</sequence>
<protein>
    <recommendedName>
        <fullName evidence="3">Heterokaryon incompatibility domain-containing protein</fullName>
    </recommendedName>
</protein>
<organism evidence="1 2">
    <name type="scientific">Mollisia scopiformis</name>
    <name type="common">Conifer needle endophyte fungus</name>
    <name type="synonym">Phialocephala scopiformis</name>
    <dbReference type="NCBI Taxonomy" id="149040"/>
    <lineage>
        <taxon>Eukaryota</taxon>
        <taxon>Fungi</taxon>
        <taxon>Dikarya</taxon>
        <taxon>Ascomycota</taxon>
        <taxon>Pezizomycotina</taxon>
        <taxon>Leotiomycetes</taxon>
        <taxon>Helotiales</taxon>
        <taxon>Mollisiaceae</taxon>
        <taxon>Mollisia</taxon>
    </lineage>
</organism>
<gene>
    <name evidence="1" type="ORF">LY89DRAFT_736809</name>
</gene>
<dbReference type="STRING" id="149040.A0A194X1U6"/>